<dbReference type="PANTHER" id="PTHR22642:SF2">
    <property type="entry name" value="PROTEIN LONG AFTER FAR-RED 3"/>
    <property type="match status" value="1"/>
</dbReference>
<evidence type="ECO:0000259" key="1">
    <source>
        <dbReference type="Pfam" id="PF07969"/>
    </source>
</evidence>
<dbReference type="GO" id="GO:0016810">
    <property type="term" value="F:hydrolase activity, acting on carbon-nitrogen (but not peptide) bonds"/>
    <property type="evidence" value="ECO:0007669"/>
    <property type="project" value="InterPro"/>
</dbReference>
<dbReference type="Pfam" id="PF07969">
    <property type="entry name" value="Amidohydro_3"/>
    <property type="match status" value="1"/>
</dbReference>
<organism evidence="2 3">
    <name type="scientific">Pseudoalteromonas rubra</name>
    <dbReference type="NCBI Taxonomy" id="43658"/>
    <lineage>
        <taxon>Bacteria</taxon>
        <taxon>Pseudomonadati</taxon>
        <taxon>Pseudomonadota</taxon>
        <taxon>Gammaproteobacteria</taxon>
        <taxon>Alteromonadales</taxon>
        <taxon>Pseudoalteromonadaceae</taxon>
        <taxon>Pseudoalteromonas</taxon>
    </lineage>
</organism>
<reference evidence="3" key="2">
    <citation type="submission" date="2019-06" db="EMBL/GenBank/DDBJ databases">
        <title>Co-occurence of chitin degradation, pigmentation and bioactivity in marine Pseudoalteromonas.</title>
        <authorList>
            <person name="Sonnenschein E.C."/>
            <person name="Bech P.K."/>
        </authorList>
    </citation>
    <scope>NUCLEOTIDE SEQUENCE [LARGE SCALE GENOMIC DNA]</scope>
    <source>
        <strain evidence="3">S2599</strain>
    </source>
</reference>
<dbReference type="PANTHER" id="PTHR22642">
    <property type="entry name" value="IMIDAZOLONEPROPIONASE"/>
    <property type="match status" value="1"/>
</dbReference>
<dbReference type="AlphaFoldDB" id="A0A5S3WVZ5"/>
<dbReference type="EMBL" id="PNCJ01000034">
    <property type="protein sequence ID" value="TMP33902.1"/>
    <property type="molecule type" value="Genomic_DNA"/>
</dbReference>
<feature type="domain" description="Amidohydrolase 3" evidence="1">
    <location>
        <begin position="112"/>
        <end position="661"/>
    </location>
</feature>
<evidence type="ECO:0000313" key="2">
    <source>
        <dbReference type="EMBL" id="TMP33902.1"/>
    </source>
</evidence>
<reference evidence="2 3" key="1">
    <citation type="submission" date="2018-01" db="EMBL/GenBank/DDBJ databases">
        <authorList>
            <person name="Paulsen S."/>
            <person name="Gram L.K."/>
        </authorList>
    </citation>
    <scope>NUCLEOTIDE SEQUENCE [LARGE SCALE GENOMIC DNA]</scope>
    <source>
        <strain evidence="2 3">S2599</strain>
    </source>
</reference>
<dbReference type="Gene3D" id="2.30.40.10">
    <property type="entry name" value="Urease, subunit C, domain 1"/>
    <property type="match status" value="1"/>
</dbReference>
<dbReference type="Proteomes" id="UP000306719">
    <property type="component" value="Unassembled WGS sequence"/>
</dbReference>
<dbReference type="RefSeq" id="WP_138546262.1">
    <property type="nucleotide sequence ID" value="NZ_PNCJ01000034.1"/>
</dbReference>
<dbReference type="InterPro" id="IPR011059">
    <property type="entry name" value="Metal-dep_hydrolase_composite"/>
</dbReference>
<dbReference type="SUPFAM" id="SSF51556">
    <property type="entry name" value="Metallo-dependent hydrolases"/>
    <property type="match status" value="1"/>
</dbReference>
<proteinExistence type="predicted"/>
<dbReference type="Gene3D" id="3.10.310.70">
    <property type="match status" value="1"/>
</dbReference>
<gene>
    <name evidence="2" type="ORF">CWB98_19140</name>
</gene>
<comment type="caution">
    <text evidence="2">The sequence shown here is derived from an EMBL/GenBank/DDBJ whole genome shotgun (WGS) entry which is preliminary data.</text>
</comment>
<dbReference type="Gene3D" id="3.20.20.140">
    <property type="entry name" value="Metal-dependent hydrolases"/>
    <property type="match status" value="1"/>
</dbReference>
<dbReference type="InterPro" id="IPR013108">
    <property type="entry name" value="Amidohydro_3"/>
</dbReference>
<dbReference type="SUPFAM" id="SSF51338">
    <property type="entry name" value="Composite domain of metallo-dependent hydrolases"/>
    <property type="match status" value="1"/>
</dbReference>
<protein>
    <recommendedName>
        <fullName evidence="1">Amidohydrolase 3 domain-containing protein</fullName>
    </recommendedName>
</protein>
<name>A0A5S3WVZ5_9GAMM</name>
<sequence>MSSHHPHLGCACCNYQLFGHAVQGDNNQSDKGIFNLDKLLIAAEHYIDDYIANQFVRPPQQHKIFYGGTIRTLENGDVNKTVEAVVIEHGQIVHTGSLTDCQNQYPHADSEDLQGACMLPGLIEPHVHLTPTASFNAWLQLAPFREGVESGGDNNDQYLIGKDYNKKSVSALLLKAAKALPSHRKWLLAFGVDPSQFNPITTTSADGSVSPTPWEDFNCAELDDISKQARSGKNDDICIFIMNASGHVAYVNTNALEAVQRAQHASKPPVNENGILLESDQIGPVIKVALEQYFVEHPQGITELFGNLQKIFKLALSRGVTLMWDAALGASLKNAELEILSKMASSGLAGLRLGGALFYITADQWSKITPTEPSHYHTDWFNIAHAKIVSDGSNQGLTGYQLTKYQFPDSNINDEFPYGVWNFNPPDGGEDHQVESPFLALVSELDTRGWSLMIHANGTHAINNTIMAYRDALHNQEKAGLEKRHRIEHASLLSDENLADMDYLGLSPSFLIGHVGYWGYTFKHKVFPQQSVVEHLDRTASATQHALRYTLHSDHFVSPIGPLRMMEQAVTRLMEDAPEEAYQNGHPPILNEQECATMAQALRAATYDAAWQCHMDHLIGELVVGKQADLVILDEDPLTRPAVGLRDVPVRQTWVNGRLCYKPI</sequence>
<accession>A0A5S3WVZ5</accession>
<dbReference type="InterPro" id="IPR032466">
    <property type="entry name" value="Metal_Hydrolase"/>
</dbReference>
<dbReference type="OrthoDB" id="9031471at2"/>
<evidence type="ECO:0000313" key="3">
    <source>
        <dbReference type="Proteomes" id="UP000306719"/>
    </source>
</evidence>